<feature type="binding site" evidence="5">
    <location>
        <position position="146"/>
    </location>
    <ligand>
        <name>Ca(2+)</name>
        <dbReference type="ChEBI" id="CHEBI:29108"/>
    </ligand>
</feature>
<evidence type="ECO:0000313" key="8">
    <source>
        <dbReference type="Proteomes" id="UP000029859"/>
    </source>
</evidence>
<gene>
    <name evidence="7" type="ORF">LI82_04645</name>
</gene>
<comment type="caution">
    <text evidence="7">The sequence shown here is derived from an EMBL/GenBank/DDBJ whole genome shotgun (WGS) entry which is preliminary data.</text>
</comment>
<dbReference type="InterPro" id="IPR036820">
    <property type="entry name" value="Archease_dom_sf"/>
</dbReference>
<dbReference type="Gene3D" id="3.55.10.10">
    <property type="entry name" value="Archease domain"/>
    <property type="match status" value="1"/>
</dbReference>
<evidence type="ECO:0000259" key="6">
    <source>
        <dbReference type="Pfam" id="PF01951"/>
    </source>
</evidence>
<dbReference type="AlphaFoldDB" id="A0A099T572"/>
<dbReference type="PANTHER" id="PTHR12682:SF11">
    <property type="entry name" value="PROTEIN ARCHEASE"/>
    <property type="match status" value="1"/>
</dbReference>
<comment type="function">
    <text evidence="5">Activates the tRNA-splicing ligase complex by facilitating the enzymatic turnover of catalytic subunit RtcB. Acts by promoting the guanylylation of RtcB, a key intermediate step in tRNA ligation. Can also alter the NTP specificity of RtcB such that ATP, dGTP or ITP is used efficiently.</text>
</comment>
<keyword evidence="8" id="KW-1185">Reference proteome</keyword>
<evidence type="ECO:0000256" key="4">
    <source>
        <dbReference type="ARBA" id="ARBA00022837"/>
    </source>
</evidence>
<accession>A0A099T572</accession>
<keyword evidence="2 5" id="KW-0819">tRNA processing</keyword>
<dbReference type="InterPro" id="IPR002804">
    <property type="entry name" value="Archease"/>
</dbReference>
<dbReference type="InterPro" id="IPR022952">
    <property type="entry name" value="Archease_arc"/>
</dbReference>
<evidence type="ECO:0000313" key="7">
    <source>
        <dbReference type="EMBL" id="KGK99308.1"/>
    </source>
</evidence>
<reference evidence="7 8" key="1">
    <citation type="submission" date="2014-09" db="EMBL/GenBank/DDBJ databases">
        <title>Draft genome sequence of an obligately methylotrophic methanogen, Methanococcoides methylutens, isolated from marine sediment.</title>
        <authorList>
            <person name="Guan Y."/>
            <person name="Ngugi D.K."/>
            <person name="Blom J."/>
            <person name="Ali S."/>
            <person name="Ferry J.G."/>
            <person name="Stingl U."/>
        </authorList>
    </citation>
    <scope>NUCLEOTIDE SEQUENCE [LARGE SCALE GENOMIC DNA]</scope>
    <source>
        <strain evidence="7 8">DSM 2657</strain>
    </source>
</reference>
<dbReference type="SUPFAM" id="SSF69819">
    <property type="entry name" value="MTH1598-like"/>
    <property type="match status" value="1"/>
</dbReference>
<dbReference type="Pfam" id="PF01951">
    <property type="entry name" value="Archease"/>
    <property type="match status" value="1"/>
</dbReference>
<feature type="binding site" evidence="5">
    <location>
        <position position="145"/>
    </location>
    <ligand>
        <name>Ca(2+)</name>
        <dbReference type="ChEBI" id="CHEBI:29108"/>
    </ligand>
</feature>
<keyword evidence="3 5" id="KW-0479">Metal-binding</keyword>
<organism evidence="7 8">
    <name type="scientific">Methanococcoides methylutens</name>
    <dbReference type="NCBI Taxonomy" id="2226"/>
    <lineage>
        <taxon>Archaea</taxon>
        <taxon>Methanobacteriati</taxon>
        <taxon>Methanobacteriota</taxon>
        <taxon>Stenosarchaea group</taxon>
        <taxon>Methanomicrobia</taxon>
        <taxon>Methanosarcinales</taxon>
        <taxon>Methanosarcinaceae</taxon>
        <taxon>Methanococcoides</taxon>
    </lineage>
</organism>
<dbReference type="RefSeq" id="WP_048193712.1">
    <property type="nucleotide sequence ID" value="NZ_CAAGSM010000006.1"/>
</dbReference>
<evidence type="ECO:0000256" key="5">
    <source>
        <dbReference type="HAMAP-Rule" id="MF_01222"/>
    </source>
</evidence>
<proteinExistence type="inferred from homology"/>
<feature type="binding site" evidence="5">
    <location>
        <position position="16"/>
    </location>
    <ligand>
        <name>Ca(2+)</name>
        <dbReference type="ChEBI" id="CHEBI:29108"/>
    </ligand>
</feature>
<dbReference type="InterPro" id="IPR023572">
    <property type="entry name" value="Archease_dom"/>
</dbReference>
<dbReference type="HAMAP" id="MF_01222">
    <property type="entry name" value="Archease_arch"/>
    <property type="match status" value="1"/>
</dbReference>
<dbReference type="PANTHER" id="PTHR12682">
    <property type="entry name" value="ARCHEASE"/>
    <property type="match status" value="1"/>
</dbReference>
<evidence type="ECO:0000256" key="2">
    <source>
        <dbReference type="ARBA" id="ARBA00022694"/>
    </source>
</evidence>
<sequence length="146" mass="16596">MQFSDLKYEYLEHTADAKFKAYGKTMEEAFENAAVAMFNVMINTSKVDCKHTEEIKLTAPDIDDLLVDWLSELLFLFEVDFIAFGEFKVESITQVNGEYTISAQASGEEIDLEKHEIDTEVKAVTYNDLKAEEVPEGFMVQVTVDT</sequence>
<dbReference type="NCBIfam" id="NF001617">
    <property type="entry name" value="PRK00407.1"/>
    <property type="match status" value="1"/>
</dbReference>
<comment type="similarity">
    <text evidence="1 5">Belongs to the archease family.</text>
</comment>
<protein>
    <recommendedName>
        <fullName evidence="5">Protein archease</fullName>
    </recommendedName>
</protein>
<dbReference type="Proteomes" id="UP000029859">
    <property type="component" value="Unassembled WGS sequence"/>
</dbReference>
<feature type="domain" description="Archease" evidence="6">
    <location>
        <begin position="8"/>
        <end position="145"/>
    </location>
</feature>
<keyword evidence="4 5" id="KW-0106">Calcium</keyword>
<dbReference type="GO" id="GO:0006388">
    <property type="term" value="P:tRNA splicing, via endonucleolytic cleavage and ligation"/>
    <property type="evidence" value="ECO:0007669"/>
    <property type="project" value="UniProtKB-UniRule"/>
</dbReference>
<dbReference type="OrthoDB" id="8831at2157"/>
<dbReference type="GO" id="GO:0005509">
    <property type="term" value="F:calcium ion binding"/>
    <property type="evidence" value="ECO:0007669"/>
    <property type="project" value="UniProtKB-UniRule"/>
</dbReference>
<evidence type="ECO:0000256" key="3">
    <source>
        <dbReference type="ARBA" id="ARBA00022723"/>
    </source>
</evidence>
<dbReference type="EMBL" id="JRHO01000009">
    <property type="protein sequence ID" value="KGK99308.1"/>
    <property type="molecule type" value="Genomic_DNA"/>
</dbReference>
<name>A0A099T572_METMT</name>
<evidence type="ECO:0000256" key="1">
    <source>
        <dbReference type="ARBA" id="ARBA00007963"/>
    </source>
</evidence>